<evidence type="ECO:0000313" key="1">
    <source>
        <dbReference type="EMBL" id="MBD2610150.1"/>
    </source>
</evidence>
<name>A0ABR8H4P0_NOSPU</name>
<reference evidence="1 2" key="1">
    <citation type="journal article" date="2020" name="ISME J.">
        <title>Comparative genomics reveals insights into cyanobacterial evolution and habitat adaptation.</title>
        <authorList>
            <person name="Chen M.Y."/>
            <person name="Teng W.K."/>
            <person name="Zhao L."/>
            <person name="Hu C.X."/>
            <person name="Zhou Y.K."/>
            <person name="Han B.P."/>
            <person name="Song L.R."/>
            <person name="Shu W.S."/>
        </authorList>
    </citation>
    <scope>NUCLEOTIDE SEQUENCE [LARGE SCALE GENOMIC DNA]</scope>
    <source>
        <strain evidence="1 2">FACHB-252</strain>
    </source>
</reference>
<dbReference type="Pfam" id="PF14103">
    <property type="entry name" value="DUF4276"/>
    <property type="match status" value="1"/>
</dbReference>
<gene>
    <name evidence="1" type="ORF">H6G94_02480</name>
</gene>
<organism evidence="1 2">
    <name type="scientific">Nostoc punctiforme FACHB-252</name>
    <dbReference type="NCBI Taxonomy" id="1357509"/>
    <lineage>
        <taxon>Bacteria</taxon>
        <taxon>Bacillati</taxon>
        <taxon>Cyanobacteriota</taxon>
        <taxon>Cyanophyceae</taxon>
        <taxon>Nostocales</taxon>
        <taxon>Nostocaceae</taxon>
        <taxon>Nostoc</taxon>
    </lineage>
</organism>
<proteinExistence type="predicted"/>
<evidence type="ECO:0000313" key="2">
    <source>
        <dbReference type="Proteomes" id="UP000606396"/>
    </source>
</evidence>
<protein>
    <submittedName>
        <fullName evidence="1">DUF4276 family protein</fullName>
    </submittedName>
</protein>
<dbReference type="EMBL" id="JACJTC010000002">
    <property type="protein sequence ID" value="MBD2610150.1"/>
    <property type="molecule type" value="Genomic_DNA"/>
</dbReference>
<comment type="caution">
    <text evidence="1">The sequence shown here is derived from an EMBL/GenBank/DDBJ whole genome shotgun (WGS) entry which is preliminary data.</text>
</comment>
<accession>A0ABR8H4P0</accession>
<keyword evidence="2" id="KW-1185">Reference proteome</keyword>
<dbReference type="InterPro" id="IPR025455">
    <property type="entry name" value="DUF4276"/>
</dbReference>
<sequence length="224" mass="26017">MVMNIYIYIEGAGDEDDTELLLRPRPGFIKFFHELYDIAGENIKIFLVMCGSRRDAYEDFKTALESQPEAFNVLLIDAESSVDSTVRPWKHLKNRTEDHPWILDAVNFQDEQCHLMMQTMEAWFIADIDALKEFYGQKFKEDKIQRGIKQLQNVEKVSKDTLKVWLVAATRHTEKGKYHKTKHAPKLLKLLDADKVRQASPYCDRLFTTLTAKMGISTNQPSQE</sequence>
<dbReference type="Proteomes" id="UP000606396">
    <property type="component" value="Unassembled WGS sequence"/>
</dbReference>